<keyword evidence="1" id="KW-0238">DNA-binding</keyword>
<accession>A0ACC6IX92</accession>
<keyword evidence="2" id="KW-1185">Reference proteome</keyword>
<proteinExistence type="predicted"/>
<comment type="caution">
    <text evidence="1">The sequence shown here is derived from an EMBL/GenBank/DDBJ whole genome shotgun (WGS) entry which is preliminary data.</text>
</comment>
<organism evidence="1 2">
    <name type="scientific">Chryseobacterium bernardetii</name>
    <dbReference type="NCBI Taxonomy" id="1241978"/>
    <lineage>
        <taxon>Bacteria</taxon>
        <taxon>Pseudomonadati</taxon>
        <taxon>Bacteroidota</taxon>
        <taxon>Flavobacteriia</taxon>
        <taxon>Flavobacteriales</taxon>
        <taxon>Weeksellaceae</taxon>
        <taxon>Chryseobacterium group</taxon>
        <taxon>Chryseobacterium</taxon>
    </lineage>
</organism>
<evidence type="ECO:0000313" key="2">
    <source>
        <dbReference type="Proteomes" id="UP001184376"/>
    </source>
</evidence>
<name>A0ACC6IX92_9FLAO</name>
<dbReference type="Proteomes" id="UP001184376">
    <property type="component" value="Unassembled WGS sequence"/>
</dbReference>
<evidence type="ECO:0000313" key="1">
    <source>
        <dbReference type="EMBL" id="MDR6442268.1"/>
    </source>
</evidence>
<sequence length="78" mass="8457">MNIIVRLRKNAEVSTTANGKKVVKFSIAVNDSYKDRAGQGIKQTASTDCSYWLKPITVAFLEKGLLVEPSEASLQGLG</sequence>
<protein>
    <submittedName>
        <fullName evidence="1">Single-stranded DNA-binding protein</fullName>
    </submittedName>
</protein>
<reference evidence="1" key="1">
    <citation type="submission" date="2023-07" db="EMBL/GenBank/DDBJ databases">
        <title>Sorghum-associated microbial communities from plants grown in Nebraska, USA.</title>
        <authorList>
            <person name="Schachtman D."/>
        </authorList>
    </citation>
    <scope>NUCLEOTIDE SEQUENCE</scope>
    <source>
        <strain evidence="1">DS1280</strain>
    </source>
</reference>
<dbReference type="EMBL" id="JAVDRG010000005">
    <property type="protein sequence ID" value="MDR6442268.1"/>
    <property type="molecule type" value="Genomic_DNA"/>
</dbReference>
<gene>
    <name evidence="1" type="ORF">J2795_002993</name>
</gene>